<dbReference type="AlphaFoldDB" id="A0A1M6AV60"/>
<accession>A0A1M6AV60</accession>
<organism evidence="2 3">
    <name type="scientific">Aquimarina spongiae</name>
    <dbReference type="NCBI Taxonomy" id="570521"/>
    <lineage>
        <taxon>Bacteria</taxon>
        <taxon>Pseudomonadati</taxon>
        <taxon>Bacteroidota</taxon>
        <taxon>Flavobacteriia</taxon>
        <taxon>Flavobacteriales</taxon>
        <taxon>Flavobacteriaceae</taxon>
        <taxon>Aquimarina</taxon>
    </lineage>
</organism>
<evidence type="ECO:0000259" key="1">
    <source>
        <dbReference type="Pfam" id="PF13568"/>
    </source>
</evidence>
<dbReference type="Proteomes" id="UP000184432">
    <property type="component" value="Unassembled WGS sequence"/>
</dbReference>
<dbReference type="EMBL" id="FQYP01000001">
    <property type="protein sequence ID" value="SHI40340.1"/>
    <property type="molecule type" value="Genomic_DNA"/>
</dbReference>
<evidence type="ECO:0000313" key="2">
    <source>
        <dbReference type="EMBL" id="SHI40340.1"/>
    </source>
</evidence>
<sequence length="123" mass="13799">MKKVFLAIWLLGVSCHLMAQVEKIRFGGKAGVNLSEIRGSTDYRTSFHVGVLTEIPVLNKISVQPELVYSSQGGETVTSDFEAIFKLDYLNIPVMLQLCLGKSFNFQVGPRRVFTVCQKRSDR</sequence>
<dbReference type="OrthoDB" id="947434at2"/>
<dbReference type="PROSITE" id="PS51257">
    <property type="entry name" value="PROKAR_LIPOPROTEIN"/>
    <property type="match status" value="1"/>
</dbReference>
<reference evidence="3" key="1">
    <citation type="submission" date="2016-11" db="EMBL/GenBank/DDBJ databases">
        <authorList>
            <person name="Varghese N."/>
            <person name="Submissions S."/>
        </authorList>
    </citation>
    <scope>NUCLEOTIDE SEQUENCE [LARGE SCALE GENOMIC DNA]</scope>
    <source>
        <strain evidence="3">DSM 22623</strain>
    </source>
</reference>
<name>A0A1M6AV60_9FLAO</name>
<dbReference type="STRING" id="570521.SAMN04488508_101492"/>
<gene>
    <name evidence="2" type="ORF">SAMN04488508_101492</name>
</gene>
<feature type="domain" description="Outer membrane protein beta-barrel" evidence="1">
    <location>
        <begin position="19"/>
        <end position="111"/>
    </location>
</feature>
<dbReference type="Pfam" id="PF13568">
    <property type="entry name" value="OMP_b-brl_2"/>
    <property type="match status" value="1"/>
</dbReference>
<dbReference type="InterPro" id="IPR025665">
    <property type="entry name" value="Beta-barrel_OMP_2"/>
</dbReference>
<evidence type="ECO:0000313" key="3">
    <source>
        <dbReference type="Proteomes" id="UP000184432"/>
    </source>
</evidence>
<protein>
    <submittedName>
        <fullName evidence="2">Outer membrane protein beta-barrel domain-containing protein</fullName>
    </submittedName>
</protein>
<keyword evidence="3" id="KW-1185">Reference proteome</keyword>
<proteinExistence type="predicted"/>